<dbReference type="Proteomes" id="UP001357223">
    <property type="component" value="Chromosome"/>
</dbReference>
<reference evidence="1 2" key="1">
    <citation type="submission" date="2023-10" db="EMBL/GenBank/DDBJ databases">
        <title>Niallia locisalis sp.nov. isolated from a salt pond sample.</title>
        <authorList>
            <person name="Li X.-J."/>
            <person name="Dong L."/>
        </authorList>
    </citation>
    <scope>NUCLEOTIDE SEQUENCE [LARGE SCALE GENOMIC DNA]</scope>
    <source>
        <strain evidence="1 2">DSM 29761</strain>
    </source>
</reference>
<evidence type="ECO:0000313" key="1">
    <source>
        <dbReference type="EMBL" id="WVX83295.1"/>
    </source>
</evidence>
<evidence type="ECO:0008006" key="3">
    <source>
        <dbReference type="Google" id="ProtNLM"/>
    </source>
</evidence>
<protein>
    <recommendedName>
        <fullName evidence="3">Reverse transcriptase</fullName>
    </recommendedName>
</protein>
<sequence length="77" mass="8938">MRTVVKLLEEGLGLKVHPDKTKIVDNLVEPFIFLGYVFKQGYYHSPSDKAVKKFKKRIKDVTKRNQTLNLEEFLSIG</sequence>
<accession>A0ABZ2CHX8</accession>
<keyword evidence="2" id="KW-1185">Reference proteome</keyword>
<dbReference type="EMBL" id="CP137640">
    <property type="protein sequence ID" value="WVX83295.1"/>
    <property type="molecule type" value="Genomic_DNA"/>
</dbReference>
<proteinExistence type="predicted"/>
<gene>
    <name evidence="1" type="ORF">R4Z09_10015</name>
</gene>
<organism evidence="1 2">
    <name type="scientific">Niallia oryzisoli</name>
    <dbReference type="NCBI Taxonomy" id="1737571"/>
    <lineage>
        <taxon>Bacteria</taxon>
        <taxon>Bacillati</taxon>
        <taxon>Bacillota</taxon>
        <taxon>Bacilli</taxon>
        <taxon>Bacillales</taxon>
        <taxon>Bacillaceae</taxon>
        <taxon>Niallia</taxon>
    </lineage>
</organism>
<dbReference type="RefSeq" id="WP_338452181.1">
    <property type="nucleotide sequence ID" value="NZ_CP137640.1"/>
</dbReference>
<name>A0ABZ2CHX8_9BACI</name>
<evidence type="ECO:0000313" key="2">
    <source>
        <dbReference type="Proteomes" id="UP001357223"/>
    </source>
</evidence>